<protein>
    <submittedName>
        <fullName evidence="1">Uncharacterized protein</fullName>
    </submittedName>
</protein>
<dbReference type="OrthoDB" id="5841894at2759"/>
<dbReference type="EMBL" id="CAKAEH010001631">
    <property type="protein sequence ID" value="CAG9538173.1"/>
    <property type="molecule type" value="Genomic_DNA"/>
</dbReference>
<evidence type="ECO:0000313" key="1">
    <source>
        <dbReference type="EMBL" id="CAG9538173.1"/>
    </source>
</evidence>
<keyword evidence="2" id="KW-1185">Reference proteome</keyword>
<organism evidence="1 2">
    <name type="scientific">Cercopithifilaria johnstoni</name>
    <dbReference type="NCBI Taxonomy" id="2874296"/>
    <lineage>
        <taxon>Eukaryota</taxon>
        <taxon>Metazoa</taxon>
        <taxon>Ecdysozoa</taxon>
        <taxon>Nematoda</taxon>
        <taxon>Chromadorea</taxon>
        <taxon>Rhabditida</taxon>
        <taxon>Spirurina</taxon>
        <taxon>Spiruromorpha</taxon>
        <taxon>Filarioidea</taxon>
        <taxon>Onchocercidae</taxon>
        <taxon>Cercopithifilaria</taxon>
    </lineage>
</organism>
<dbReference type="Proteomes" id="UP000746747">
    <property type="component" value="Unassembled WGS sequence"/>
</dbReference>
<dbReference type="AlphaFoldDB" id="A0A8J2MRY0"/>
<accession>A0A8J2MRY0</accession>
<dbReference type="SUPFAM" id="SSF54791">
    <property type="entry name" value="Eukaryotic type KH-domain (KH-domain type I)"/>
    <property type="match status" value="1"/>
</dbReference>
<comment type="caution">
    <text evidence="1">The sequence shown here is derived from an EMBL/GenBank/DDBJ whole genome shotgun (WGS) entry which is preliminary data.</text>
</comment>
<sequence>MKSSVPAIVSFRIPAAMIDVLVGEEDQQSHLIAYATETELFLPRRLQSSTFTISGYDHNIRKALRIIEKIINEECCDSASSNYTFIADPNVEESGTNYILCNGSIREARYRPKKGRYASRLIRVSNIW</sequence>
<reference evidence="1" key="1">
    <citation type="submission" date="2021-09" db="EMBL/GenBank/DDBJ databases">
        <authorList>
            <consortium name="Pathogen Informatics"/>
        </authorList>
    </citation>
    <scope>NUCLEOTIDE SEQUENCE</scope>
</reference>
<gene>
    <name evidence="1" type="ORF">CJOHNSTONI_LOCUS7907</name>
</gene>
<evidence type="ECO:0000313" key="2">
    <source>
        <dbReference type="Proteomes" id="UP000746747"/>
    </source>
</evidence>
<dbReference type="GO" id="GO:0003723">
    <property type="term" value="F:RNA binding"/>
    <property type="evidence" value="ECO:0007669"/>
    <property type="project" value="InterPro"/>
</dbReference>
<name>A0A8J2MRY0_9BILA</name>
<dbReference type="InterPro" id="IPR036612">
    <property type="entry name" value="KH_dom_type_1_sf"/>
</dbReference>
<proteinExistence type="predicted"/>